<dbReference type="PANTHER" id="PTHR30163">
    <property type="entry name" value="MEMBRANE-BOUND LYTIC MUREIN TRANSGLYCOSYLASE B"/>
    <property type="match status" value="1"/>
</dbReference>
<dbReference type="InterPro" id="IPR031304">
    <property type="entry name" value="SLT_2"/>
</dbReference>
<evidence type="ECO:0000256" key="1">
    <source>
        <dbReference type="SAM" id="MobiDB-lite"/>
    </source>
</evidence>
<dbReference type="Pfam" id="PF13406">
    <property type="entry name" value="SLT_2"/>
    <property type="match status" value="1"/>
</dbReference>
<feature type="domain" description="Transglycosylase SLT" evidence="3">
    <location>
        <begin position="228"/>
        <end position="280"/>
    </location>
</feature>
<dbReference type="GO" id="GO:0009253">
    <property type="term" value="P:peptidoglycan catabolic process"/>
    <property type="evidence" value="ECO:0007669"/>
    <property type="project" value="TreeGrafter"/>
</dbReference>
<keyword evidence="2" id="KW-0812">Transmembrane</keyword>
<evidence type="ECO:0000313" key="4">
    <source>
        <dbReference type="EMBL" id="CAB4857826.1"/>
    </source>
</evidence>
<dbReference type="Gene3D" id="1.10.530.10">
    <property type="match status" value="1"/>
</dbReference>
<reference evidence="4" key="1">
    <citation type="submission" date="2020-05" db="EMBL/GenBank/DDBJ databases">
        <authorList>
            <person name="Chiriac C."/>
            <person name="Salcher M."/>
            <person name="Ghai R."/>
            <person name="Kavagutti S V."/>
        </authorList>
    </citation>
    <scope>NUCLEOTIDE SEQUENCE</scope>
</reference>
<dbReference type="InterPro" id="IPR043426">
    <property type="entry name" value="MltB-like"/>
</dbReference>
<feature type="region of interest" description="Disordered" evidence="1">
    <location>
        <begin position="1"/>
        <end position="38"/>
    </location>
</feature>
<sequence>MADSSLDPQRPDSYHEAGTSGSGTKPSANKHRARTTGSVVTDIARHGLTKRSAIVIAPIIAGIALIASVSATQASPTPTSQPVALPTSAPLLTVSPFANWIIPTIGPTTELVQTTQTKAIDSAGAITTKVVPSSYAQSGIPSVALAAYKKAAKTYQSLDPQCGVTWPLLAAIGRVESGHGTEGDSVMTKSGVSVPGVFGPALDGHGPFALIQDTDKGLYDADKKFDRAVGPMQFLPQTWNTVASDGNGDGKKDVQNVWDAALGAANYFCRGNTRLGTPQGLAANIYRYNHSDSYVTLVLGIMKEYGAKVRVIPTTATAPTPTKAPAKKPTGSKTTPKPQPSIPAEPTPKPSILGPDPGTGNQFGPGVN</sequence>
<dbReference type="GO" id="GO:0008933">
    <property type="term" value="F:peptidoglycan lytic transglycosylase activity"/>
    <property type="evidence" value="ECO:0007669"/>
    <property type="project" value="TreeGrafter"/>
</dbReference>
<organism evidence="4">
    <name type="scientific">freshwater metagenome</name>
    <dbReference type="NCBI Taxonomy" id="449393"/>
    <lineage>
        <taxon>unclassified sequences</taxon>
        <taxon>metagenomes</taxon>
        <taxon>ecological metagenomes</taxon>
    </lineage>
</organism>
<feature type="region of interest" description="Disordered" evidence="1">
    <location>
        <begin position="316"/>
        <end position="368"/>
    </location>
</feature>
<protein>
    <submittedName>
        <fullName evidence="4">Unannotated protein</fullName>
    </submittedName>
</protein>
<keyword evidence="2" id="KW-1133">Transmembrane helix</keyword>
<gene>
    <name evidence="4" type="ORF">UFOPK3401_00084</name>
</gene>
<feature type="compositionally biased region" description="Pro residues" evidence="1">
    <location>
        <begin position="337"/>
        <end position="349"/>
    </location>
</feature>
<feature type="transmembrane region" description="Helical" evidence="2">
    <location>
        <begin position="53"/>
        <end position="71"/>
    </location>
</feature>
<dbReference type="CDD" id="cd13399">
    <property type="entry name" value="Slt35-like"/>
    <property type="match status" value="1"/>
</dbReference>
<dbReference type="SUPFAM" id="SSF53955">
    <property type="entry name" value="Lysozyme-like"/>
    <property type="match status" value="1"/>
</dbReference>
<dbReference type="InterPro" id="IPR023346">
    <property type="entry name" value="Lysozyme-like_dom_sf"/>
</dbReference>
<evidence type="ECO:0000259" key="3">
    <source>
        <dbReference type="Pfam" id="PF13406"/>
    </source>
</evidence>
<proteinExistence type="predicted"/>
<dbReference type="EMBL" id="CAFBLM010000002">
    <property type="protein sequence ID" value="CAB4857826.1"/>
    <property type="molecule type" value="Genomic_DNA"/>
</dbReference>
<accession>A0A6J7CIM2</accession>
<name>A0A6J7CIM2_9ZZZZ</name>
<dbReference type="PANTHER" id="PTHR30163:SF8">
    <property type="entry name" value="LYTIC MUREIN TRANSGLYCOSYLASE"/>
    <property type="match status" value="1"/>
</dbReference>
<feature type="compositionally biased region" description="Low complexity" evidence="1">
    <location>
        <begin position="316"/>
        <end position="336"/>
    </location>
</feature>
<keyword evidence="2" id="KW-0472">Membrane</keyword>
<evidence type="ECO:0000256" key="2">
    <source>
        <dbReference type="SAM" id="Phobius"/>
    </source>
</evidence>
<dbReference type="AlphaFoldDB" id="A0A6J7CIM2"/>